<dbReference type="PANTHER" id="PTHR43355">
    <property type="entry name" value="FLAVIN REDUCTASE (NADPH)"/>
    <property type="match status" value="1"/>
</dbReference>
<evidence type="ECO:0000313" key="3">
    <source>
        <dbReference type="Proteomes" id="UP000317982"/>
    </source>
</evidence>
<dbReference type="Proteomes" id="UP000317982">
    <property type="component" value="Unassembled WGS sequence"/>
</dbReference>
<dbReference type="GO" id="GO:0016646">
    <property type="term" value="F:oxidoreductase activity, acting on the CH-NH group of donors, NAD or NADP as acceptor"/>
    <property type="evidence" value="ECO:0007669"/>
    <property type="project" value="TreeGrafter"/>
</dbReference>
<protein>
    <submittedName>
        <fullName evidence="2">Sugar nucleotide-binding protein</fullName>
    </submittedName>
</protein>
<evidence type="ECO:0000259" key="1">
    <source>
        <dbReference type="Pfam" id="PF13460"/>
    </source>
</evidence>
<dbReference type="SUPFAM" id="SSF51735">
    <property type="entry name" value="NAD(P)-binding Rossmann-fold domains"/>
    <property type="match status" value="1"/>
</dbReference>
<dbReference type="InterPro" id="IPR036291">
    <property type="entry name" value="NAD(P)-bd_dom_sf"/>
</dbReference>
<name>A0A545AM26_9ACTN</name>
<dbReference type="Pfam" id="PF13460">
    <property type="entry name" value="NAD_binding_10"/>
    <property type="match status" value="1"/>
</dbReference>
<evidence type="ECO:0000313" key="2">
    <source>
        <dbReference type="EMBL" id="TQS42379.1"/>
    </source>
</evidence>
<dbReference type="InterPro" id="IPR051606">
    <property type="entry name" value="Polyketide_Oxido-like"/>
</dbReference>
<dbReference type="InParanoid" id="A0A545AM26"/>
<dbReference type="InterPro" id="IPR016040">
    <property type="entry name" value="NAD(P)-bd_dom"/>
</dbReference>
<dbReference type="Gene3D" id="3.40.50.720">
    <property type="entry name" value="NAD(P)-binding Rossmann-like Domain"/>
    <property type="match status" value="1"/>
</dbReference>
<dbReference type="OrthoDB" id="3763081at2"/>
<accession>A0A545AM26</accession>
<feature type="domain" description="NAD(P)-binding" evidence="1">
    <location>
        <begin position="7"/>
        <end position="103"/>
    </location>
</feature>
<dbReference type="EMBL" id="VIRS01000018">
    <property type="protein sequence ID" value="TQS42379.1"/>
    <property type="molecule type" value="Genomic_DNA"/>
</dbReference>
<proteinExistence type="predicted"/>
<organism evidence="2 3">
    <name type="scientific">Cryptosporangium phraense</name>
    <dbReference type="NCBI Taxonomy" id="2593070"/>
    <lineage>
        <taxon>Bacteria</taxon>
        <taxon>Bacillati</taxon>
        <taxon>Actinomycetota</taxon>
        <taxon>Actinomycetes</taxon>
        <taxon>Cryptosporangiales</taxon>
        <taxon>Cryptosporangiaceae</taxon>
        <taxon>Cryptosporangium</taxon>
    </lineage>
</organism>
<gene>
    <name evidence="2" type="ORF">FL583_23995</name>
</gene>
<dbReference type="AlphaFoldDB" id="A0A545AM26"/>
<sequence>MNLTILGASGAVGVELTRQALDRGHEVTAISRHPERLPDGPRLTRVAADVLDAESIAQALAGRETVVSALGVTDAPGVLTAGARAVVAAGPARVVWLGAFGTRRR</sequence>
<keyword evidence="3" id="KW-1185">Reference proteome</keyword>
<reference evidence="2 3" key="1">
    <citation type="submission" date="2019-07" db="EMBL/GenBank/DDBJ databases">
        <title>Cryptosporangium phraense sp. nov., isolated from plant litter.</title>
        <authorList>
            <person name="Suriyachadkun C."/>
        </authorList>
    </citation>
    <scope>NUCLEOTIDE SEQUENCE [LARGE SCALE GENOMIC DNA]</scope>
    <source>
        <strain evidence="2 3">A-T 5661</strain>
    </source>
</reference>
<comment type="caution">
    <text evidence="2">The sequence shown here is derived from an EMBL/GenBank/DDBJ whole genome shotgun (WGS) entry which is preliminary data.</text>
</comment>
<dbReference type="PANTHER" id="PTHR43355:SF2">
    <property type="entry name" value="FLAVIN REDUCTASE (NADPH)"/>
    <property type="match status" value="1"/>
</dbReference>